<protein>
    <submittedName>
        <fullName evidence="1">Uncharacterized protein</fullName>
    </submittedName>
</protein>
<reference evidence="1" key="2">
    <citation type="journal article" date="2015" name="Fish Shellfish Immunol.">
        <title>Early steps in the European eel (Anguilla anguilla)-Vibrio vulnificus interaction in the gills: Role of the RtxA13 toxin.</title>
        <authorList>
            <person name="Callol A."/>
            <person name="Pajuelo D."/>
            <person name="Ebbesson L."/>
            <person name="Teles M."/>
            <person name="MacKenzie S."/>
            <person name="Amaro C."/>
        </authorList>
    </citation>
    <scope>NUCLEOTIDE SEQUENCE</scope>
</reference>
<dbReference type="EMBL" id="GBXM01050295">
    <property type="protein sequence ID" value="JAH58282.1"/>
    <property type="molecule type" value="Transcribed_RNA"/>
</dbReference>
<dbReference type="AlphaFoldDB" id="A0A0E9TXV3"/>
<name>A0A0E9TXV3_ANGAN</name>
<evidence type="ECO:0000313" key="1">
    <source>
        <dbReference type="EMBL" id="JAH58282.1"/>
    </source>
</evidence>
<sequence>MRSFQMAQRSAATAPPILGFVGGAVLGLSSGHAWKYHAALGSDFSSSDKQAV</sequence>
<reference evidence="1" key="1">
    <citation type="submission" date="2014-11" db="EMBL/GenBank/DDBJ databases">
        <authorList>
            <person name="Amaro Gonzalez C."/>
        </authorList>
    </citation>
    <scope>NUCLEOTIDE SEQUENCE</scope>
</reference>
<accession>A0A0E9TXV3</accession>
<proteinExistence type="predicted"/>
<organism evidence="1">
    <name type="scientific">Anguilla anguilla</name>
    <name type="common">European freshwater eel</name>
    <name type="synonym">Muraena anguilla</name>
    <dbReference type="NCBI Taxonomy" id="7936"/>
    <lineage>
        <taxon>Eukaryota</taxon>
        <taxon>Metazoa</taxon>
        <taxon>Chordata</taxon>
        <taxon>Craniata</taxon>
        <taxon>Vertebrata</taxon>
        <taxon>Euteleostomi</taxon>
        <taxon>Actinopterygii</taxon>
        <taxon>Neopterygii</taxon>
        <taxon>Teleostei</taxon>
        <taxon>Anguilliformes</taxon>
        <taxon>Anguillidae</taxon>
        <taxon>Anguilla</taxon>
    </lineage>
</organism>